<keyword evidence="3" id="KW-1185">Reference proteome</keyword>
<evidence type="ECO:0000313" key="3">
    <source>
        <dbReference type="Proteomes" id="UP000607653"/>
    </source>
</evidence>
<dbReference type="AlphaFoldDB" id="A0A822YGJ3"/>
<dbReference type="Pfam" id="PF14576">
    <property type="entry name" value="SEO_N"/>
    <property type="match status" value="1"/>
</dbReference>
<protein>
    <recommendedName>
        <fullName evidence="1">Sieve element occlusion N-terminal domain-containing protein</fullName>
    </recommendedName>
</protein>
<sequence length="77" mass="8522">MSTVQEAPKTIHQQPMMSGDRMFSVSASNDNVMMKQILATHAHDGREVDVRAILHIVEDIFQRSSPTTVDGLITPVC</sequence>
<proteinExistence type="predicted"/>
<accession>A0A822YGJ3</accession>
<feature type="domain" description="Sieve element occlusion N-terminal" evidence="1">
    <location>
        <begin position="28"/>
        <end position="72"/>
    </location>
</feature>
<reference evidence="2 3" key="1">
    <citation type="journal article" date="2020" name="Mol. Biol. Evol.">
        <title>Distinct Expression and Methylation Patterns for Genes with Different Fates following a Single Whole-Genome Duplication in Flowering Plants.</title>
        <authorList>
            <person name="Shi T."/>
            <person name="Rahmani R.S."/>
            <person name="Gugger P.F."/>
            <person name="Wang M."/>
            <person name="Li H."/>
            <person name="Zhang Y."/>
            <person name="Li Z."/>
            <person name="Wang Q."/>
            <person name="Van de Peer Y."/>
            <person name="Marchal K."/>
            <person name="Chen J."/>
        </authorList>
    </citation>
    <scope>NUCLEOTIDE SEQUENCE [LARGE SCALE GENOMIC DNA]</scope>
    <source>
        <tissue evidence="2">Leaf</tissue>
    </source>
</reference>
<evidence type="ECO:0000313" key="2">
    <source>
        <dbReference type="EMBL" id="DAD30369.1"/>
    </source>
</evidence>
<dbReference type="InterPro" id="IPR027942">
    <property type="entry name" value="SEO_N"/>
</dbReference>
<gene>
    <name evidence="2" type="ORF">HUJ06_009220</name>
</gene>
<dbReference type="EMBL" id="DUZY01000003">
    <property type="protein sequence ID" value="DAD30369.1"/>
    <property type="molecule type" value="Genomic_DNA"/>
</dbReference>
<organism evidence="2 3">
    <name type="scientific">Nelumbo nucifera</name>
    <name type="common">Sacred lotus</name>
    <dbReference type="NCBI Taxonomy" id="4432"/>
    <lineage>
        <taxon>Eukaryota</taxon>
        <taxon>Viridiplantae</taxon>
        <taxon>Streptophyta</taxon>
        <taxon>Embryophyta</taxon>
        <taxon>Tracheophyta</taxon>
        <taxon>Spermatophyta</taxon>
        <taxon>Magnoliopsida</taxon>
        <taxon>Proteales</taxon>
        <taxon>Nelumbonaceae</taxon>
        <taxon>Nelumbo</taxon>
    </lineage>
</organism>
<dbReference type="Proteomes" id="UP000607653">
    <property type="component" value="Unassembled WGS sequence"/>
</dbReference>
<name>A0A822YGJ3_NELNU</name>
<evidence type="ECO:0000259" key="1">
    <source>
        <dbReference type="Pfam" id="PF14576"/>
    </source>
</evidence>
<comment type="caution">
    <text evidence="2">The sequence shown here is derived from an EMBL/GenBank/DDBJ whole genome shotgun (WGS) entry which is preliminary data.</text>
</comment>